<dbReference type="InterPro" id="IPR001173">
    <property type="entry name" value="Glyco_trans_2-like"/>
</dbReference>
<name>A0A1Y1QJ80_9GAMM</name>
<dbReference type="Pfam" id="PF00535">
    <property type="entry name" value="Glycos_transf_2"/>
    <property type="match status" value="1"/>
</dbReference>
<sequence>MQNIKPPKVSVCIVTYNQEQYIRQCLQSVVDQEVDFEVEIIVSDDCSTDSTPQIIQEFAEKYKNIIPALRQENVGAFRNFVETHNMATGEYVCHLDGDDYWLQGKIRAQTRYLDNNINCNICYTRGYIKNSITGDMKEDLFIYKNKFIFTRSDILRNISIGLHSSKMYRRHCRDYSYPPIEITDFFEDVEQVKKGTANYIGEEIYTVYLSGNGISGNEKVTSSVRQSLLYFLNKYPEEKININISALMILLQNIKRKRNPLKFLHLFFKSFHFKTLFKFPIHYIEVKNHSSPFKKCQTLYYSSKKICSKN</sequence>
<dbReference type="PANTHER" id="PTHR22916">
    <property type="entry name" value="GLYCOSYLTRANSFERASE"/>
    <property type="match status" value="1"/>
</dbReference>
<proteinExistence type="predicted"/>
<gene>
    <name evidence="2" type="ORF">BWK73_29305</name>
</gene>
<dbReference type="CDD" id="cd00761">
    <property type="entry name" value="Glyco_tranf_GTA_type"/>
    <property type="match status" value="1"/>
</dbReference>
<evidence type="ECO:0000259" key="1">
    <source>
        <dbReference type="Pfam" id="PF00535"/>
    </source>
</evidence>
<dbReference type="SUPFAM" id="SSF53448">
    <property type="entry name" value="Nucleotide-diphospho-sugar transferases"/>
    <property type="match status" value="1"/>
</dbReference>
<accession>A0A1Y1QJ80</accession>
<feature type="domain" description="Glycosyltransferase 2-like" evidence="1">
    <location>
        <begin position="10"/>
        <end position="170"/>
    </location>
</feature>
<protein>
    <recommendedName>
        <fullName evidence="1">Glycosyltransferase 2-like domain-containing protein</fullName>
    </recommendedName>
</protein>
<organism evidence="2 3">
    <name type="scientific">Thiothrix lacustris</name>
    <dbReference type="NCBI Taxonomy" id="525917"/>
    <lineage>
        <taxon>Bacteria</taxon>
        <taxon>Pseudomonadati</taxon>
        <taxon>Pseudomonadota</taxon>
        <taxon>Gammaproteobacteria</taxon>
        <taxon>Thiotrichales</taxon>
        <taxon>Thiotrichaceae</taxon>
        <taxon>Thiothrix</taxon>
    </lineage>
</organism>
<comment type="caution">
    <text evidence="2">The sequence shown here is derived from an EMBL/GenBank/DDBJ whole genome shotgun (WGS) entry which is preliminary data.</text>
</comment>
<dbReference type="PANTHER" id="PTHR22916:SF71">
    <property type="entry name" value="GLYCOSYL TRANSFERASE"/>
    <property type="match status" value="1"/>
</dbReference>
<evidence type="ECO:0000313" key="2">
    <source>
        <dbReference type="EMBL" id="OQX06981.1"/>
    </source>
</evidence>
<evidence type="ECO:0000313" key="3">
    <source>
        <dbReference type="Proteomes" id="UP000192491"/>
    </source>
</evidence>
<dbReference type="Gene3D" id="3.90.550.10">
    <property type="entry name" value="Spore Coat Polysaccharide Biosynthesis Protein SpsA, Chain A"/>
    <property type="match status" value="1"/>
</dbReference>
<dbReference type="Proteomes" id="UP000192491">
    <property type="component" value="Unassembled WGS sequence"/>
</dbReference>
<dbReference type="InterPro" id="IPR029044">
    <property type="entry name" value="Nucleotide-diphossugar_trans"/>
</dbReference>
<dbReference type="EMBL" id="MTEJ01000224">
    <property type="protein sequence ID" value="OQX06981.1"/>
    <property type="molecule type" value="Genomic_DNA"/>
</dbReference>
<reference evidence="2 3" key="1">
    <citation type="submission" date="2017-01" db="EMBL/GenBank/DDBJ databases">
        <title>Novel large sulfur bacteria in the metagenomes of groundwater-fed chemosynthetic microbial mats in the Lake Huron basin.</title>
        <authorList>
            <person name="Sharrar A.M."/>
            <person name="Flood B.E."/>
            <person name="Bailey J.V."/>
            <person name="Jones D.S."/>
            <person name="Biddanda B."/>
            <person name="Ruberg S.A."/>
            <person name="Marcus D.N."/>
            <person name="Dick G.J."/>
        </authorList>
    </citation>
    <scope>NUCLEOTIDE SEQUENCE [LARGE SCALE GENOMIC DNA]</scope>
    <source>
        <strain evidence="2">A8</strain>
    </source>
</reference>
<dbReference type="AlphaFoldDB" id="A0A1Y1QJ80"/>
<dbReference type="GO" id="GO:0016758">
    <property type="term" value="F:hexosyltransferase activity"/>
    <property type="evidence" value="ECO:0007669"/>
    <property type="project" value="UniProtKB-ARBA"/>
</dbReference>